<dbReference type="GO" id="GO:0005344">
    <property type="term" value="F:oxygen carrier activity"/>
    <property type="evidence" value="ECO:0007669"/>
    <property type="project" value="UniProtKB-UniRule"/>
</dbReference>
<evidence type="ECO:0000256" key="1">
    <source>
        <dbReference type="ARBA" id="ARBA00009660"/>
    </source>
</evidence>
<evidence type="ECO:0000313" key="12">
    <source>
        <dbReference type="Proteomes" id="UP001527202"/>
    </source>
</evidence>
<evidence type="ECO:0000256" key="5">
    <source>
        <dbReference type="ARBA" id="ARBA00023004"/>
    </source>
</evidence>
<evidence type="ECO:0000256" key="4">
    <source>
        <dbReference type="ARBA" id="ARBA00022723"/>
    </source>
</evidence>
<feature type="binding site" description="distal binding residue" evidence="8">
    <location>
        <position position="47"/>
    </location>
    <ligand>
        <name>heme</name>
        <dbReference type="ChEBI" id="CHEBI:30413"/>
    </ligand>
    <ligandPart>
        <name>Fe</name>
        <dbReference type="ChEBI" id="CHEBI:18248"/>
    </ligandPart>
</feature>
<dbReference type="Pfam" id="PF01152">
    <property type="entry name" value="Bac_globin"/>
    <property type="match status" value="1"/>
</dbReference>
<evidence type="ECO:0000256" key="8">
    <source>
        <dbReference type="PIRSR" id="PIRSR601486-1"/>
    </source>
</evidence>
<dbReference type="CDD" id="cd00454">
    <property type="entry name" value="TrHb1_N"/>
    <property type="match status" value="1"/>
</dbReference>
<dbReference type="InterPro" id="IPR009050">
    <property type="entry name" value="Globin-like_sf"/>
</dbReference>
<dbReference type="EMBL" id="CP026520">
    <property type="protein sequence ID" value="QAV16250.1"/>
    <property type="molecule type" value="Genomic_DNA"/>
</dbReference>
<dbReference type="GO" id="GO:0020037">
    <property type="term" value="F:heme binding"/>
    <property type="evidence" value="ECO:0007669"/>
    <property type="project" value="InterPro"/>
</dbReference>
<dbReference type="RefSeq" id="WP_042231291.1">
    <property type="nucleotide sequence ID" value="NZ_CP026520.1"/>
</dbReference>
<dbReference type="EMBL" id="JAMDMJ010000034">
    <property type="protein sequence ID" value="MCY9598708.1"/>
    <property type="molecule type" value="Genomic_DNA"/>
</dbReference>
<evidence type="ECO:0000256" key="3">
    <source>
        <dbReference type="ARBA" id="ARBA00022617"/>
    </source>
</evidence>
<dbReference type="GO" id="GO:0046872">
    <property type="term" value="F:metal ion binding"/>
    <property type="evidence" value="ECO:0007669"/>
    <property type="project" value="UniProtKB-UniRule"/>
</dbReference>
<dbReference type="OrthoDB" id="9795814at2"/>
<keyword evidence="6" id="KW-0561">Oxygen transport</keyword>
<keyword evidence="3 6" id="KW-0349">Heme</keyword>
<reference evidence="10 11" key="1">
    <citation type="submission" date="2018-01" db="EMBL/GenBank/DDBJ databases">
        <title>The whole genome sequencing and assembly of Paenibacillus chitinolyticus KCCM 41400 strain.</title>
        <authorList>
            <person name="Kim J.-Y."/>
            <person name="Park M.-K."/>
            <person name="Lee Y.-J."/>
            <person name="Yi H."/>
            <person name="Bahn Y.-S."/>
            <person name="Kim J.F."/>
            <person name="Lee D.-W."/>
        </authorList>
    </citation>
    <scope>NUCLEOTIDE SEQUENCE [LARGE SCALE GENOMIC DNA]</scope>
    <source>
        <strain evidence="10 11">KCCM 41400</strain>
    </source>
</reference>
<sequence length="118" mass="13146">METSLYEKLGGKEAIGKVVEEFYKRITADESVNHFFRDTDMAKQLRHQTAFISYALGGAPYTGKSMAAAHTGLNLQPEHFDSIVNHLQASLAHFGVTEDDIRQITEKVGSLKGDILYK</sequence>
<dbReference type="Gene3D" id="1.10.490.10">
    <property type="entry name" value="Globins"/>
    <property type="match status" value="1"/>
</dbReference>
<evidence type="ECO:0000256" key="2">
    <source>
        <dbReference type="ARBA" id="ARBA00022448"/>
    </source>
</evidence>
<dbReference type="GeneID" id="95373285"/>
<dbReference type="KEGG" id="pchi:PC41400_00455"/>
<dbReference type="GO" id="GO:0019825">
    <property type="term" value="F:oxygen binding"/>
    <property type="evidence" value="ECO:0007669"/>
    <property type="project" value="InterPro"/>
</dbReference>
<evidence type="ECO:0000256" key="6">
    <source>
        <dbReference type="PIRNR" id="PIRNR002030"/>
    </source>
</evidence>
<feature type="binding site" description="proximal binding residue" evidence="7">
    <location>
        <position position="70"/>
    </location>
    <ligand>
        <name>heme</name>
        <dbReference type="ChEBI" id="CHEBI:30413"/>
    </ligand>
    <ligandPart>
        <name>Fe</name>
        <dbReference type="ChEBI" id="CHEBI:18248"/>
    </ligandPart>
</feature>
<dbReference type="Proteomes" id="UP001527202">
    <property type="component" value="Unassembled WGS sequence"/>
</dbReference>
<evidence type="ECO:0000313" key="10">
    <source>
        <dbReference type="EMBL" id="QAV16250.1"/>
    </source>
</evidence>
<dbReference type="InterPro" id="IPR001486">
    <property type="entry name" value="Hemoglobin_trunc"/>
</dbReference>
<keyword evidence="4 6" id="KW-0479">Metal-binding</keyword>
<accession>A0A410WPJ6</accession>
<proteinExistence type="inferred from homology"/>
<evidence type="ECO:0000256" key="7">
    <source>
        <dbReference type="PIRSR" id="PIRSR002030-1"/>
    </source>
</evidence>
<keyword evidence="5 6" id="KW-0408">Iron</keyword>
<protein>
    <recommendedName>
        <fullName evidence="6">Group 1 truncated hemoglobin</fullName>
    </recommendedName>
</protein>
<comment type="cofactor">
    <cofactor evidence="7">
        <name>heme</name>
        <dbReference type="ChEBI" id="CHEBI:30413"/>
    </cofactor>
    <text evidence="7">Binds 1 heme group per subunit.</text>
</comment>
<comment type="similarity">
    <text evidence="1 6">Belongs to the truncated hemoglobin family. Group I subfamily.</text>
</comment>
<dbReference type="InterPro" id="IPR016339">
    <property type="entry name" value="Hemoglobin_trunc_I"/>
</dbReference>
<keyword evidence="2 6" id="KW-0813">Transport</keyword>
<name>A0A410WPJ6_9BACL</name>
<evidence type="ECO:0000313" key="9">
    <source>
        <dbReference type="EMBL" id="MCY9598708.1"/>
    </source>
</evidence>
<reference evidence="9 12" key="2">
    <citation type="submission" date="2022-05" db="EMBL/GenBank/DDBJ databases">
        <title>Genome Sequencing of Bee-Associated Microbes.</title>
        <authorList>
            <person name="Dunlap C."/>
        </authorList>
    </citation>
    <scope>NUCLEOTIDE SEQUENCE [LARGE SCALE GENOMIC DNA]</scope>
    <source>
        <strain evidence="9 12">NRRL B-23120</strain>
    </source>
</reference>
<keyword evidence="12" id="KW-1185">Reference proteome</keyword>
<dbReference type="SUPFAM" id="SSF46458">
    <property type="entry name" value="Globin-like"/>
    <property type="match status" value="1"/>
</dbReference>
<dbReference type="Proteomes" id="UP000288943">
    <property type="component" value="Chromosome"/>
</dbReference>
<evidence type="ECO:0000313" key="11">
    <source>
        <dbReference type="Proteomes" id="UP000288943"/>
    </source>
</evidence>
<dbReference type="PIRSF" id="PIRSF002030">
    <property type="entry name" value="Globin_Protozoa/Cyanobacteria"/>
    <property type="match status" value="1"/>
</dbReference>
<dbReference type="InterPro" id="IPR012292">
    <property type="entry name" value="Globin/Proto"/>
</dbReference>
<organism evidence="10 11">
    <name type="scientific">Paenibacillus chitinolyticus</name>
    <dbReference type="NCBI Taxonomy" id="79263"/>
    <lineage>
        <taxon>Bacteria</taxon>
        <taxon>Bacillati</taxon>
        <taxon>Bacillota</taxon>
        <taxon>Bacilli</taxon>
        <taxon>Bacillales</taxon>
        <taxon>Paenibacillaceae</taxon>
        <taxon>Paenibacillus</taxon>
    </lineage>
</organism>
<dbReference type="AlphaFoldDB" id="A0A410WPJ6"/>
<gene>
    <name evidence="9" type="ORF">M5X16_23415</name>
    <name evidence="10" type="ORF">PC41400_00455</name>
</gene>